<feature type="transmembrane region" description="Helical" evidence="1">
    <location>
        <begin position="107"/>
        <end position="127"/>
    </location>
</feature>
<dbReference type="Proteomes" id="UP000004650">
    <property type="component" value="Unassembled WGS sequence"/>
</dbReference>
<accession>D6BGF6</accession>
<keyword evidence="1" id="KW-0812">Transmembrane</keyword>
<proteinExistence type="predicted"/>
<feature type="transmembrane region" description="Helical" evidence="1">
    <location>
        <begin position="210"/>
        <end position="226"/>
    </location>
</feature>
<name>D6BGF6_9FUSO</name>
<comment type="caution">
    <text evidence="2">The sequence shown here is derived from an EMBL/GenBank/DDBJ whole genome shotgun (WGS) entry which is preliminary data.</text>
</comment>
<feature type="transmembrane region" description="Helical" evidence="1">
    <location>
        <begin position="142"/>
        <end position="160"/>
    </location>
</feature>
<feature type="transmembrane region" description="Helical" evidence="1">
    <location>
        <begin position="247"/>
        <end position="270"/>
    </location>
</feature>
<feature type="transmembrane region" description="Helical" evidence="1">
    <location>
        <begin position="69"/>
        <end position="86"/>
    </location>
</feature>
<evidence type="ECO:0000256" key="1">
    <source>
        <dbReference type="SAM" id="Phobius"/>
    </source>
</evidence>
<gene>
    <name evidence="2" type="ORF">PSAG_01288</name>
</gene>
<evidence type="ECO:0000313" key="3">
    <source>
        <dbReference type="Proteomes" id="UP000004650"/>
    </source>
</evidence>
<reference evidence="3" key="1">
    <citation type="submission" date="2009-02" db="EMBL/GenBank/DDBJ databases">
        <title>The Genome Sequence of Shigella sp. D9.</title>
        <authorList>
            <consortium name="The Broad Institute Genome Sequencing Platform"/>
            <person name="Ward D."/>
            <person name="Young S.K."/>
            <person name="Kodira C.D."/>
            <person name="Zeng Q."/>
            <person name="Koehrsen M."/>
            <person name="Alvarado L."/>
            <person name="Berlin A."/>
            <person name="Borenstein D."/>
            <person name="Chen Z."/>
            <person name="Engels R."/>
            <person name="Freedman E."/>
            <person name="Gellesch M."/>
            <person name="Goldberg J."/>
            <person name="Griggs A."/>
            <person name="Gujja S."/>
            <person name="Heiman D."/>
            <person name="Hepburn T."/>
            <person name="Howarth C."/>
            <person name="Jen D."/>
            <person name="Larson L."/>
            <person name="Lewis B."/>
            <person name="Mehta T."/>
            <person name="Park D."/>
            <person name="Pearson M."/>
            <person name="Roberts A."/>
            <person name="Saif S."/>
            <person name="Shea T."/>
            <person name="Shenoy N."/>
            <person name="Sisk P."/>
            <person name="Stolte C."/>
            <person name="Sykes S."/>
            <person name="Walk T."/>
            <person name="White J."/>
            <person name="Yandava C."/>
            <person name="Allen-Vercoe E."/>
            <person name="Strauss J."/>
            <person name="Sibley C."/>
            <person name="White A."/>
            <person name="Ambrose C."/>
            <person name="Lander E."/>
            <person name="Nusbaum C."/>
            <person name="Galagan J."/>
            <person name="Birren B."/>
        </authorList>
    </citation>
    <scope>NUCLEOTIDE SEQUENCE [LARGE SCALE GENOMIC DNA]</scope>
    <source>
        <strain evidence="3">D11</strain>
    </source>
</reference>
<keyword evidence="1" id="KW-0472">Membrane</keyword>
<dbReference type="EMBL" id="ACDS02000037">
    <property type="protein sequence ID" value="EFD81253.2"/>
    <property type="molecule type" value="Genomic_DNA"/>
</dbReference>
<feature type="transmembrane region" description="Helical" evidence="1">
    <location>
        <begin position="172"/>
        <end position="190"/>
    </location>
</feature>
<dbReference type="AlphaFoldDB" id="D6BGF6"/>
<protein>
    <submittedName>
        <fullName evidence="2">Integral membrane protein</fullName>
    </submittedName>
</protein>
<organism evidence="2 3">
    <name type="scientific">Fusobacterium animalis D11</name>
    <dbReference type="NCBI Taxonomy" id="556264"/>
    <lineage>
        <taxon>Bacteria</taxon>
        <taxon>Fusobacteriati</taxon>
        <taxon>Fusobacteriota</taxon>
        <taxon>Fusobacteriia</taxon>
        <taxon>Fusobacteriales</taxon>
        <taxon>Fusobacteriaceae</taxon>
        <taxon>Fusobacterium</taxon>
    </lineage>
</organism>
<keyword evidence="1" id="KW-1133">Transmembrane helix</keyword>
<sequence>MSKKKCQNMSTEIKTQIVNTNKNILEKIKNLFKILALYIAPIIGGIFLPLIMHYHLLEKIYSFFSNNKHFYILLYSIILLVAIFWERIQILKDYLKFPKFMKVFIDFVEFLLSLFFSLLFSIIYFLIIEKYTSFSIENNETTSFIFFTIIILTFFFISTINRRKIFNYIKNNNFITFIYAIYIISIYILLKSKGIINTLFDLMDLFSTFIYIYIFFKLFQFILEIIKYHSSFKLKIKPFSRKQARKLYYILYLIILAFPFIFFLTLSKIFKIVIKEYL</sequence>
<reference evidence="2 3" key="2">
    <citation type="submission" date="2013-10" db="EMBL/GenBank/DDBJ databases">
        <title>The Genome Sequence of Fusobacterium nucleatum subsp. animalis D11.</title>
        <authorList>
            <consortium name="The Broad Institute Genomics Platform"/>
            <person name="Earl A."/>
            <person name="Ward D."/>
            <person name="Feldgarden M."/>
            <person name="Gevers D."/>
            <person name="Kostic A."/>
            <person name="Garrett W."/>
            <person name="Young S.K."/>
            <person name="Zeng Q."/>
            <person name="Gargeya S."/>
            <person name="Fitzgerald M."/>
            <person name="Abouelleil A."/>
            <person name="Alvarado L."/>
            <person name="Berlin A.M."/>
            <person name="Chapman S.B."/>
            <person name="Gainer-Dewar J."/>
            <person name="Goldberg J."/>
            <person name="Gnerre S."/>
            <person name="Griggs A."/>
            <person name="Gujja S."/>
            <person name="Hansen M."/>
            <person name="Howarth C."/>
            <person name="Imamovic A."/>
            <person name="Ireland A."/>
            <person name="Larimer J."/>
            <person name="McCowan C."/>
            <person name="Murphy C."/>
            <person name="Pearson M."/>
            <person name="Poon T.W."/>
            <person name="Priest M."/>
            <person name="Roberts A."/>
            <person name="Saif S."/>
            <person name="Shea T."/>
            <person name="Sykes S."/>
            <person name="Wortman J."/>
            <person name="Nusbaum C."/>
            <person name="Birren B."/>
        </authorList>
    </citation>
    <scope>NUCLEOTIDE SEQUENCE [LARGE SCALE GENOMIC DNA]</scope>
    <source>
        <strain evidence="2 3">D11</strain>
    </source>
</reference>
<evidence type="ECO:0000313" key="2">
    <source>
        <dbReference type="EMBL" id="EFD81253.2"/>
    </source>
</evidence>
<feature type="transmembrane region" description="Helical" evidence="1">
    <location>
        <begin position="35"/>
        <end position="57"/>
    </location>
</feature>